<dbReference type="AlphaFoldDB" id="A0A1Z5KI06"/>
<accession>A0A1Z5KI06</accession>
<dbReference type="Proteomes" id="UP000198406">
    <property type="component" value="Unassembled WGS sequence"/>
</dbReference>
<dbReference type="EMBL" id="BDSP01000234">
    <property type="protein sequence ID" value="GAX25857.1"/>
    <property type="molecule type" value="Genomic_DNA"/>
</dbReference>
<evidence type="ECO:0000313" key="1">
    <source>
        <dbReference type="EMBL" id="GAX25857.1"/>
    </source>
</evidence>
<reference evidence="1 2" key="1">
    <citation type="journal article" date="2015" name="Plant Cell">
        <title>Oil accumulation by the oleaginous diatom Fistulifera solaris as revealed by the genome and transcriptome.</title>
        <authorList>
            <person name="Tanaka T."/>
            <person name="Maeda Y."/>
            <person name="Veluchamy A."/>
            <person name="Tanaka M."/>
            <person name="Abida H."/>
            <person name="Marechal E."/>
            <person name="Bowler C."/>
            <person name="Muto M."/>
            <person name="Sunaga Y."/>
            <person name="Tanaka M."/>
            <person name="Yoshino T."/>
            <person name="Taniguchi T."/>
            <person name="Fukuda Y."/>
            <person name="Nemoto M."/>
            <person name="Matsumoto M."/>
            <person name="Wong P.S."/>
            <person name="Aburatani S."/>
            <person name="Fujibuchi W."/>
        </authorList>
    </citation>
    <scope>NUCLEOTIDE SEQUENCE [LARGE SCALE GENOMIC DNA]</scope>
    <source>
        <strain evidence="1 2">JPCC DA0580</strain>
    </source>
</reference>
<name>A0A1Z5KI06_FISSO</name>
<protein>
    <submittedName>
        <fullName evidence="1">Uncharacterized protein</fullName>
    </submittedName>
</protein>
<proteinExistence type="predicted"/>
<comment type="caution">
    <text evidence="1">The sequence shown here is derived from an EMBL/GenBank/DDBJ whole genome shotgun (WGS) entry which is preliminary data.</text>
</comment>
<evidence type="ECO:0000313" key="2">
    <source>
        <dbReference type="Proteomes" id="UP000198406"/>
    </source>
</evidence>
<keyword evidence="2" id="KW-1185">Reference proteome</keyword>
<sequence length="105" mass="12045">MLLLDIRPNDFHKCTNVEEEFTAIERKTFDLKAFCGPSEVGYASRIREINAAHRKLKQLFEEGTINSFSQYLCQDVSDEEGMPEATQESGNDVLAEINNIELRFQ</sequence>
<dbReference type="InParanoid" id="A0A1Z5KI06"/>
<gene>
    <name evidence="1" type="ORF">FisN_6Hh105</name>
</gene>
<organism evidence="1 2">
    <name type="scientific">Fistulifera solaris</name>
    <name type="common">Oleaginous diatom</name>
    <dbReference type="NCBI Taxonomy" id="1519565"/>
    <lineage>
        <taxon>Eukaryota</taxon>
        <taxon>Sar</taxon>
        <taxon>Stramenopiles</taxon>
        <taxon>Ochrophyta</taxon>
        <taxon>Bacillariophyta</taxon>
        <taxon>Bacillariophyceae</taxon>
        <taxon>Bacillariophycidae</taxon>
        <taxon>Naviculales</taxon>
        <taxon>Naviculaceae</taxon>
        <taxon>Fistulifera</taxon>
    </lineage>
</organism>